<organism evidence="1">
    <name type="scientific">marine sediment metagenome</name>
    <dbReference type="NCBI Taxonomy" id="412755"/>
    <lineage>
        <taxon>unclassified sequences</taxon>
        <taxon>metagenomes</taxon>
        <taxon>ecological metagenomes</taxon>
    </lineage>
</organism>
<accession>X1NAJ5</accession>
<dbReference type="EMBL" id="BARV01006660">
    <property type="protein sequence ID" value="GAI15669.1"/>
    <property type="molecule type" value="Genomic_DNA"/>
</dbReference>
<dbReference type="Pfam" id="PF21840">
    <property type="entry name" value="DUF6899"/>
    <property type="match status" value="1"/>
</dbReference>
<evidence type="ECO:0000313" key="1">
    <source>
        <dbReference type="EMBL" id="GAI15669.1"/>
    </source>
</evidence>
<dbReference type="AlphaFoldDB" id="X1NAJ5"/>
<proteinExistence type="predicted"/>
<dbReference type="InterPro" id="IPR054194">
    <property type="entry name" value="DUF6899"/>
</dbReference>
<comment type="caution">
    <text evidence="1">The sequence shown here is derived from an EMBL/GenBank/DDBJ whole genome shotgun (WGS) entry which is preliminary data.</text>
</comment>
<reference evidence="1" key="1">
    <citation type="journal article" date="2014" name="Front. Microbiol.">
        <title>High frequency of phylogenetically diverse reductive dehalogenase-homologous genes in deep subseafloor sedimentary metagenomes.</title>
        <authorList>
            <person name="Kawai M."/>
            <person name="Futagami T."/>
            <person name="Toyoda A."/>
            <person name="Takaki Y."/>
            <person name="Nishi S."/>
            <person name="Hori S."/>
            <person name="Arai W."/>
            <person name="Tsubouchi T."/>
            <person name="Morono Y."/>
            <person name="Uchiyama I."/>
            <person name="Ito T."/>
            <person name="Fujiyama A."/>
            <person name="Inagaki F."/>
            <person name="Takami H."/>
        </authorList>
    </citation>
    <scope>NUCLEOTIDE SEQUENCE</scope>
    <source>
        <strain evidence="1">Expedition CK06-06</strain>
    </source>
</reference>
<name>X1NAJ5_9ZZZZ</name>
<sequence>MVINIPHIKKQSRKEIDIYLDKLIAWMPGMSNETVGDYTYIIYKLLLKAVQKKKYYKYALVLGVLESAKIEFYRKQIAKYEDKKIKENGDVE</sequence>
<protein>
    <submittedName>
        <fullName evidence="1">Uncharacterized protein</fullName>
    </submittedName>
</protein>
<gene>
    <name evidence="1" type="ORF">S06H3_13635</name>
</gene>